<dbReference type="CDD" id="cd07432">
    <property type="entry name" value="PHP_HisPPase"/>
    <property type="match status" value="1"/>
</dbReference>
<dbReference type="InterPro" id="IPR006311">
    <property type="entry name" value="TAT_signal"/>
</dbReference>
<keyword evidence="3" id="KW-1185">Reference proteome</keyword>
<organism evidence="2 3">
    <name type="scientific">Nocardioides soli</name>
    <dbReference type="NCBI Taxonomy" id="1036020"/>
    <lineage>
        <taxon>Bacteria</taxon>
        <taxon>Bacillati</taxon>
        <taxon>Actinomycetota</taxon>
        <taxon>Actinomycetes</taxon>
        <taxon>Propionibacteriales</taxon>
        <taxon>Nocardioidaceae</taxon>
        <taxon>Nocardioides</taxon>
    </lineage>
</organism>
<feature type="domain" description="Polymerase/histidinol phosphatase N-terminal" evidence="1">
    <location>
        <begin position="186"/>
        <end position="250"/>
    </location>
</feature>
<dbReference type="PANTHER" id="PTHR42924:SF3">
    <property type="entry name" value="POLYMERASE_HISTIDINOL PHOSPHATASE N-TERMINAL DOMAIN-CONTAINING PROTEIN"/>
    <property type="match status" value="1"/>
</dbReference>
<dbReference type="EMBL" id="JACHWR010000001">
    <property type="protein sequence ID" value="MBB3041487.1"/>
    <property type="molecule type" value="Genomic_DNA"/>
</dbReference>
<dbReference type="InterPro" id="IPR003141">
    <property type="entry name" value="Pol/His_phosphatase_N"/>
</dbReference>
<evidence type="ECO:0000259" key="1">
    <source>
        <dbReference type="SMART" id="SM00481"/>
    </source>
</evidence>
<evidence type="ECO:0000313" key="3">
    <source>
        <dbReference type="Proteomes" id="UP000589626"/>
    </source>
</evidence>
<protein>
    <recommendedName>
        <fullName evidence="1">Polymerase/histidinol phosphatase N-terminal domain-containing protein</fullName>
    </recommendedName>
</protein>
<name>A0A7W4VUD3_9ACTN</name>
<reference evidence="2 3" key="1">
    <citation type="submission" date="2020-08" db="EMBL/GenBank/DDBJ databases">
        <title>Sequencing the genomes of 1000 actinobacteria strains.</title>
        <authorList>
            <person name="Klenk H.-P."/>
        </authorList>
    </citation>
    <scope>NUCLEOTIDE SEQUENCE [LARGE SCALE GENOMIC DNA]</scope>
    <source>
        <strain evidence="2 3">DSM 105498</strain>
    </source>
</reference>
<gene>
    <name evidence="2" type="ORF">FHU40_001288</name>
</gene>
<dbReference type="GO" id="GO:0035312">
    <property type="term" value="F:5'-3' DNA exonuclease activity"/>
    <property type="evidence" value="ECO:0007669"/>
    <property type="project" value="TreeGrafter"/>
</dbReference>
<comment type="caution">
    <text evidence="2">The sequence shown here is derived from an EMBL/GenBank/DDBJ whole genome shotgun (WGS) entry which is preliminary data.</text>
</comment>
<dbReference type="SUPFAM" id="SSF89550">
    <property type="entry name" value="PHP domain-like"/>
    <property type="match status" value="1"/>
</dbReference>
<dbReference type="NCBIfam" id="NF038032">
    <property type="entry name" value="CehA_McbA_metalo"/>
    <property type="match status" value="1"/>
</dbReference>
<evidence type="ECO:0000313" key="2">
    <source>
        <dbReference type="EMBL" id="MBB3041487.1"/>
    </source>
</evidence>
<proteinExistence type="predicted"/>
<accession>A0A7W4VUD3</accession>
<dbReference type="Proteomes" id="UP000589626">
    <property type="component" value="Unassembled WGS sequence"/>
</dbReference>
<dbReference type="PROSITE" id="PS51318">
    <property type="entry name" value="TAT"/>
    <property type="match status" value="1"/>
</dbReference>
<dbReference type="PANTHER" id="PTHR42924">
    <property type="entry name" value="EXONUCLEASE"/>
    <property type="match status" value="1"/>
</dbReference>
<dbReference type="SMART" id="SM00481">
    <property type="entry name" value="POLIIIAc"/>
    <property type="match status" value="1"/>
</dbReference>
<dbReference type="Gene3D" id="3.20.20.140">
    <property type="entry name" value="Metal-dependent hydrolases"/>
    <property type="match status" value="1"/>
</dbReference>
<dbReference type="InterPro" id="IPR052018">
    <property type="entry name" value="PHP_domain"/>
</dbReference>
<dbReference type="AlphaFoldDB" id="A0A7W4VUD3"/>
<sequence length="497" mass="52560">MTDAHLDRRSLFLAGAGVATSAALVTFEPATAGERTRTKTFKGRFAGDDVPDWVYLPFRVPKGVRAISVKYDYAPVSLGPTSLNVVDIGIFDPSGRGLGSTKGFRGWSGGKRRSFRLSRTSATPGYLAGPITPGRWNLILGPYQITPAGTPYRVDVTLHFGRPGKRFRPRPAPASVPGTGPGWYRGDLHVHTVHSDGSQTPRDVIGYARKAGLDFIGTSEHNTSSAQRIWGRVVPKGFLVIPGEEVTTRAGHWLAAGLPTGTWIDWRYRPEDGRLAGFTERVRRLKGLAIAAHPYQIGGGNGWQFGDDFAEMDAVEVWNGPWSGLNAAANTKAVARWHDLLTAGVFKPAVGNSDTHQAAQRIGLAQTVVRADRLSVAALMAGYRAGHSWITGSSAVDLEFTATLGGSRAECGDRLASGPADQVTVRLHASGVPAGSVATLIGPGATTYGAPVVGGADGALLVEQSVPGGTPFVRAEIRQGPAATDAMVALTNPIFLT</sequence>
<dbReference type="RefSeq" id="WP_183591385.1">
    <property type="nucleotide sequence ID" value="NZ_JACHWR010000001.1"/>
</dbReference>
<dbReference type="InterPro" id="IPR016195">
    <property type="entry name" value="Pol/histidinol_Pase-like"/>
</dbReference>
<dbReference type="GO" id="GO:0004534">
    <property type="term" value="F:5'-3' RNA exonuclease activity"/>
    <property type="evidence" value="ECO:0007669"/>
    <property type="project" value="TreeGrafter"/>
</dbReference>